<sequence>MDQFTRDTARDARTRKHIRNTARRLARRGGVPGMDAEDIEQDLFLDLWRRREGFDPERASFATFADRIIAHRVATLTSPTARLRAERRQVCIDEPLESGAGQTLADVLADPMAPGELDHGLALDLRRFVAGLTPALQRCCEILLAPNLRAATVQAGVHHSSIYENARRLRRQAEAAGLREYVGPPRHLPRHAGRCLA</sequence>
<name>A0A2W7HXB7_9PROT</name>
<proteinExistence type="predicted"/>
<dbReference type="GO" id="GO:0006352">
    <property type="term" value="P:DNA-templated transcription initiation"/>
    <property type="evidence" value="ECO:0007669"/>
    <property type="project" value="InterPro"/>
</dbReference>
<dbReference type="RefSeq" id="WP_111400275.1">
    <property type="nucleotide sequence ID" value="NZ_QKYU01000034.1"/>
</dbReference>
<dbReference type="GO" id="GO:0003700">
    <property type="term" value="F:DNA-binding transcription factor activity"/>
    <property type="evidence" value="ECO:0007669"/>
    <property type="project" value="InterPro"/>
</dbReference>
<organism evidence="2 3">
    <name type="scientific">Humitalea rosea</name>
    <dbReference type="NCBI Taxonomy" id="990373"/>
    <lineage>
        <taxon>Bacteria</taxon>
        <taxon>Pseudomonadati</taxon>
        <taxon>Pseudomonadota</taxon>
        <taxon>Alphaproteobacteria</taxon>
        <taxon>Acetobacterales</taxon>
        <taxon>Roseomonadaceae</taxon>
        <taxon>Humitalea</taxon>
    </lineage>
</organism>
<dbReference type="Gene3D" id="1.10.1740.10">
    <property type="match status" value="1"/>
</dbReference>
<dbReference type="SUPFAM" id="SSF88946">
    <property type="entry name" value="Sigma2 domain of RNA polymerase sigma factors"/>
    <property type="match status" value="1"/>
</dbReference>
<dbReference type="EMBL" id="QKYU01000034">
    <property type="protein sequence ID" value="PZW38718.1"/>
    <property type="molecule type" value="Genomic_DNA"/>
</dbReference>
<evidence type="ECO:0000313" key="2">
    <source>
        <dbReference type="EMBL" id="PZW38718.1"/>
    </source>
</evidence>
<evidence type="ECO:0000259" key="1">
    <source>
        <dbReference type="Pfam" id="PF04542"/>
    </source>
</evidence>
<dbReference type="Proteomes" id="UP000249688">
    <property type="component" value="Unassembled WGS sequence"/>
</dbReference>
<dbReference type="InterPro" id="IPR013325">
    <property type="entry name" value="RNA_pol_sigma_r2"/>
</dbReference>
<accession>A0A2W7HXB7</accession>
<comment type="caution">
    <text evidence="2">The sequence shown here is derived from an EMBL/GenBank/DDBJ whole genome shotgun (WGS) entry which is preliminary data.</text>
</comment>
<feature type="domain" description="RNA polymerase sigma-70 region 2" evidence="1">
    <location>
        <begin position="16"/>
        <end position="73"/>
    </location>
</feature>
<gene>
    <name evidence="2" type="ORF">C8P66_13412</name>
</gene>
<dbReference type="AlphaFoldDB" id="A0A2W7HXB7"/>
<keyword evidence="3" id="KW-1185">Reference proteome</keyword>
<protein>
    <submittedName>
        <fullName evidence="2">Sigma-70-like protein</fullName>
    </submittedName>
</protein>
<dbReference type="InterPro" id="IPR007627">
    <property type="entry name" value="RNA_pol_sigma70_r2"/>
</dbReference>
<evidence type="ECO:0000313" key="3">
    <source>
        <dbReference type="Proteomes" id="UP000249688"/>
    </source>
</evidence>
<dbReference type="Pfam" id="PF04542">
    <property type="entry name" value="Sigma70_r2"/>
    <property type="match status" value="1"/>
</dbReference>
<reference evidence="2 3" key="1">
    <citation type="submission" date="2018-06" db="EMBL/GenBank/DDBJ databases">
        <title>Genomic Encyclopedia of Archaeal and Bacterial Type Strains, Phase II (KMG-II): from individual species to whole genera.</title>
        <authorList>
            <person name="Goeker M."/>
        </authorList>
    </citation>
    <scope>NUCLEOTIDE SEQUENCE [LARGE SCALE GENOMIC DNA]</scope>
    <source>
        <strain evidence="2 3">DSM 24525</strain>
    </source>
</reference>
<dbReference type="OrthoDB" id="9780326at2"/>